<sequence length="766" mass="85665">MKKRDEKKAVVCALCLGLACSSNLGMLNIHAVETKAPETVVTKSDETQETWVNVTEFSDEIITSTKGIYGETNFNDQGQMRVDNVEQVSISNTPITNLNKSLKGIDKLPNVVELYLTNSGLSGDITLPKIDNLTYLEIAYNNIKNLNLENTPKLKELIAQNNGVLESINLNNNTDLTNLNVSNNSLTILDISNNTKLEKVNAQNDGQKGLLKEIKLGSEYPNLTSLSFYNNHVESFDFSKLTSDKKITVNGKYNKLKYADLSGIQSKNKSTNFDLSGNNLLGYDLGENFNGRVNITGQLPTDVEMNEKGEVNLADYGLTTKDFKSVKNVNGNCDYNSETGIFSNIKDSEIIYNFESSGKSMEVTMYVTQKSYINSWIKEPTIASYNLLEEPQPKAEAKYGMVEFKYSKDNETFDSNKPNSAGTWYMKAYVKAGESYTGLESESKKFEVKKANGSAIVEIEGWSEGEKPNLPVIKTEAYKPEERHISYKNNDTGEISSTPPKVAGSYSVIVDFYENDIYRGLVIKKNFMVEKEKQKEEELIKMIINLGDSSYFKLSDVNIDSLTSENEKEIKESLKGATYENGKFININGNVVTFHYTLGNTICNYNLEIVRNSNQPVIVTMDIKAETDKDGNIYLKDLNLKNYKDEYASNIKSSCVGAKFDNGRFYDFENNKFEFAYNVNDKLAYQYRVTITKDNTVIAPDVKPEEPAKPVKPTKPADNKGDKDKPKDAVVKDTSATTQDHTAGLLMGFVTLAGAVIITNKKHEKE</sequence>
<organism evidence="3 4">
    <name type="scientific">[Eubacterium] hominis</name>
    <dbReference type="NCBI Taxonomy" id="2764325"/>
    <lineage>
        <taxon>Bacteria</taxon>
        <taxon>Bacillati</taxon>
        <taxon>Bacillota</taxon>
        <taxon>Erysipelotrichia</taxon>
        <taxon>Erysipelotrichales</taxon>
        <taxon>Erysipelotrichaceae</taxon>
        <taxon>Amedibacillus</taxon>
    </lineage>
</organism>
<dbReference type="EMBL" id="CP060636">
    <property type="protein sequence ID" value="QNM12235.1"/>
    <property type="molecule type" value="Genomic_DNA"/>
</dbReference>
<protein>
    <submittedName>
        <fullName evidence="3">Uncharacterized protein</fullName>
    </submittedName>
</protein>
<dbReference type="KEGG" id="ehn:H9Q80_18660"/>
<gene>
    <name evidence="3" type="ORF">H9Q80_18660</name>
</gene>
<dbReference type="Gene3D" id="3.80.10.10">
    <property type="entry name" value="Ribonuclease Inhibitor"/>
    <property type="match status" value="1"/>
</dbReference>
<evidence type="ECO:0000256" key="1">
    <source>
        <dbReference type="SAM" id="MobiDB-lite"/>
    </source>
</evidence>
<feature type="chain" id="PRO_5029007467" evidence="2">
    <location>
        <begin position="32"/>
        <end position="766"/>
    </location>
</feature>
<name>A0A7G9GN53_9FIRM</name>
<dbReference type="Proteomes" id="UP000515856">
    <property type="component" value="Chromosome"/>
</dbReference>
<keyword evidence="2" id="KW-0732">Signal</keyword>
<dbReference type="RefSeq" id="WP_117453805.1">
    <property type="nucleotide sequence ID" value="NZ_CP060636.1"/>
</dbReference>
<reference evidence="3 4" key="1">
    <citation type="submission" date="2020-08" db="EMBL/GenBank/DDBJ databases">
        <authorList>
            <person name="Liu C."/>
            <person name="Sun Q."/>
        </authorList>
    </citation>
    <scope>NUCLEOTIDE SEQUENCE [LARGE SCALE GENOMIC DNA]</scope>
    <source>
        <strain evidence="3 4">NSJ-61</strain>
    </source>
</reference>
<evidence type="ECO:0000313" key="3">
    <source>
        <dbReference type="EMBL" id="QNM12235.1"/>
    </source>
</evidence>
<accession>A0A7G9GN53</accession>
<dbReference type="SUPFAM" id="SSF52058">
    <property type="entry name" value="L domain-like"/>
    <property type="match status" value="1"/>
</dbReference>
<proteinExistence type="predicted"/>
<feature type="region of interest" description="Disordered" evidence="1">
    <location>
        <begin position="700"/>
        <end position="737"/>
    </location>
</feature>
<dbReference type="InterPro" id="IPR032675">
    <property type="entry name" value="LRR_dom_sf"/>
</dbReference>
<dbReference type="PROSITE" id="PS51257">
    <property type="entry name" value="PROKAR_LIPOPROTEIN"/>
    <property type="match status" value="1"/>
</dbReference>
<evidence type="ECO:0000256" key="2">
    <source>
        <dbReference type="SAM" id="SignalP"/>
    </source>
</evidence>
<evidence type="ECO:0000313" key="4">
    <source>
        <dbReference type="Proteomes" id="UP000515856"/>
    </source>
</evidence>
<feature type="compositionally biased region" description="Basic and acidic residues" evidence="1">
    <location>
        <begin position="702"/>
        <end position="731"/>
    </location>
</feature>
<dbReference type="AlphaFoldDB" id="A0A7G9GN53"/>
<keyword evidence="4" id="KW-1185">Reference proteome</keyword>
<feature type="signal peptide" evidence="2">
    <location>
        <begin position="1"/>
        <end position="31"/>
    </location>
</feature>